<dbReference type="PANTHER" id="PTHR36888">
    <property type="entry name" value="TETRATRICOPEPTIDE-LIKE HELICAL DOMAIN-CONTAINING PROTEIN-RELATED"/>
    <property type="match status" value="1"/>
</dbReference>
<dbReference type="EMBL" id="JACMSC010000010">
    <property type="protein sequence ID" value="KAG6503639.1"/>
    <property type="molecule type" value="Genomic_DNA"/>
</dbReference>
<reference evidence="1 2" key="1">
    <citation type="submission" date="2020-08" db="EMBL/GenBank/DDBJ databases">
        <title>Plant Genome Project.</title>
        <authorList>
            <person name="Zhang R.-G."/>
        </authorList>
    </citation>
    <scope>NUCLEOTIDE SEQUENCE [LARGE SCALE GENOMIC DNA]</scope>
    <source>
        <tissue evidence="1">Rhizome</tissue>
    </source>
</reference>
<dbReference type="PANTHER" id="PTHR36888:SF2">
    <property type="entry name" value="TETRATRICOPEPTIDE REPEAT (TPR)-LIKE SUPERFAMILY PROTEIN"/>
    <property type="match status" value="1"/>
</dbReference>
<evidence type="ECO:0000313" key="1">
    <source>
        <dbReference type="EMBL" id="KAG6503639.1"/>
    </source>
</evidence>
<dbReference type="AlphaFoldDB" id="A0A8J5GFF0"/>
<comment type="caution">
    <text evidence="1">The sequence shown here is derived from an EMBL/GenBank/DDBJ whole genome shotgun (WGS) entry which is preliminary data.</text>
</comment>
<evidence type="ECO:0000313" key="2">
    <source>
        <dbReference type="Proteomes" id="UP000734854"/>
    </source>
</evidence>
<accession>A0A8J5GFF0</accession>
<dbReference type="Proteomes" id="UP000734854">
    <property type="component" value="Unassembled WGS sequence"/>
</dbReference>
<proteinExistence type="predicted"/>
<gene>
    <name evidence="1" type="ORF">ZIOFF_035956</name>
</gene>
<protein>
    <submittedName>
        <fullName evidence="1">Uncharacterized protein</fullName>
    </submittedName>
</protein>
<keyword evidence="2" id="KW-1185">Reference proteome</keyword>
<sequence length="758" mass="84674">MEIVLLSDHVFSLSPPLAPLLLHRGRFDPLFHKYRSFPYHRHRSRKPVVVSFSLSGSSGLTPIPSRYGGWDDPDLLDESYRSGKFDSVRNLLASFGINERKHGFLFLLGFLSALAVSRARISSMAIFPVSVVIFVAGFSAGMSQASAASGSIWDFDVKIKDVSEFLKDMDEKVSDLGNGLAEGVQSNRIEKSRLKDYVDILKYVRSRIVHAQRTLEDSASVVNVDEQTDFEQGKKSSQKPSRKRRELGMIAFDILQFFGNILQENFTVLKTSQESNAINKVELSEQGVSVVEKTEASDIAASTVISGNGVNLSSKKSVNPNLEKSQEPLRVAEGAAANQNSGSVSDVKKFEDTGDQRYKDDMLPFDEELNNPNASFRFKTKKEHYQKMVFRHHYEDAIRNDGHTSMGSNSNQKATKNIDFFKETAESLMLEQKFEVHNKSYLHSDEYHGSNLKDESISSIGSNNQFGNDLSGSGVKTDYPIDGVRKGKIASSFSSTHSTDGDFDQNVQEASELLRQARIYMKSQTDEAALDALLYRSEKLLSVAVHLKPMSLLAVGQLGNAYLLHGELKLKISKQLRALLSKSDVILNEKSTVLRGKKLDTRILSRDNLTSALTDVCEECEELLGKAGRKYRMALTIDGSDIRALYNWGLALSYRAQLIADIGPEAAADADKVYMAAIDKFDAIVTKSNAYAPDALYRWGVALQQRSNLRRNNRGEKLKLLQQAKSLFEDVLYVESNNRLAREALSSCLLELDYHRKW</sequence>
<name>A0A8J5GFF0_ZINOF</name>
<dbReference type="OrthoDB" id="552664at2759"/>
<organism evidence="1 2">
    <name type="scientific">Zingiber officinale</name>
    <name type="common">Ginger</name>
    <name type="synonym">Amomum zingiber</name>
    <dbReference type="NCBI Taxonomy" id="94328"/>
    <lineage>
        <taxon>Eukaryota</taxon>
        <taxon>Viridiplantae</taxon>
        <taxon>Streptophyta</taxon>
        <taxon>Embryophyta</taxon>
        <taxon>Tracheophyta</taxon>
        <taxon>Spermatophyta</taxon>
        <taxon>Magnoliopsida</taxon>
        <taxon>Liliopsida</taxon>
        <taxon>Zingiberales</taxon>
        <taxon>Zingiberaceae</taxon>
        <taxon>Zingiber</taxon>
    </lineage>
</organism>